<dbReference type="Gene3D" id="3.40.50.12700">
    <property type="match status" value="1"/>
</dbReference>
<evidence type="ECO:0000313" key="1">
    <source>
        <dbReference type="EMBL" id="KAI2643978.1"/>
    </source>
</evidence>
<proteinExistence type="predicted"/>
<dbReference type="Gene3D" id="3.40.50.12690">
    <property type="match status" value="1"/>
</dbReference>
<dbReference type="Proteomes" id="UP000830375">
    <property type="component" value="Unassembled WGS sequence"/>
</dbReference>
<sequence>MGIQILPPGSKKEQKARLQMLAALHQQGMGSEPIAVPPVPESAPVDHVASLSQSCKRSSVVLEDPTPVVPSPLVLEDLTPVVPSSVVLEDPSSVVLEDSTPVVPSSVILEDLTLVVPSSVVLEYLTPVVPSPVVLENPTAMVPSSVVLEDPTPVVPSPVVLEDLTPMVPSSVDLEDPTLVVPSSVVLEDPTPVVLEVTEQPTFFVSPMIIALPAPPMILALLASPRLLALPAPIKLLALPALPKLSALLAPFKLPALLAQGSAMEFAPVQEFSESTPEPAPVWEYSEFPPESAPFQKSSVSAQELAPVPSGVAVSAAESPEAVSASAPLWVVMPTPELSVCSVMVKETVAELSVCPVMSCLSWLACHLRSHSRSIQSYRFFSDAPTKTPDQSALVIGDSIVRNVKIETPATIVQCLPGARAPDILANLKVLANAKRKFSKIAIHVGTNDVRLRQSEITKTNVKEVCELPSTMSDTVICSGPLPAYRGDEIHSRLSSLNGWMSKWCPQNNIGFIDNWTSFWGRPDLLKRDGLHPSRGGAALLSSNMAYSLRVCT</sequence>
<protein>
    <submittedName>
        <fullName evidence="1">PPE family protein PPE54</fullName>
    </submittedName>
</protein>
<comment type="caution">
    <text evidence="1">The sequence shown here is derived from an EMBL/GenBank/DDBJ whole genome shotgun (WGS) entry which is preliminary data.</text>
</comment>
<evidence type="ECO:0000313" key="2">
    <source>
        <dbReference type="Proteomes" id="UP000830375"/>
    </source>
</evidence>
<organism evidence="1 2">
    <name type="scientific">Labeo rohita</name>
    <name type="common">Indian major carp</name>
    <name type="synonym">Cyprinus rohita</name>
    <dbReference type="NCBI Taxonomy" id="84645"/>
    <lineage>
        <taxon>Eukaryota</taxon>
        <taxon>Metazoa</taxon>
        <taxon>Chordata</taxon>
        <taxon>Craniata</taxon>
        <taxon>Vertebrata</taxon>
        <taxon>Euteleostomi</taxon>
        <taxon>Actinopterygii</taxon>
        <taxon>Neopterygii</taxon>
        <taxon>Teleostei</taxon>
        <taxon>Ostariophysi</taxon>
        <taxon>Cypriniformes</taxon>
        <taxon>Cyprinidae</taxon>
        <taxon>Labeoninae</taxon>
        <taxon>Labeonini</taxon>
        <taxon>Labeo</taxon>
    </lineage>
</organism>
<dbReference type="EMBL" id="JACTAM010002675">
    <property type="protein sequence ID" value="KAI2643978.1"/>
    <property type="molecule type" value="Genomic_DNA"/>
</dbReference>
<accession>A0ABQ8L2X2</accession>
<name>A0ABQ8L2X2_LABRO</name>
<keyword evidence="2" id="KW-1185">Reference proteome</keyword>
<gene>
    <name evidence="1" type="ORF">H4Q32_030974</name>
</gene>
<dbReference type="SUPFAM" id="SSF52266">
    <property type="entry name" value="SGNH hydrolase"/>
    <property type="match status" value="1"/>
</dbReference>
<reference evidence="1 2" key="1">
    <citation type="submission" date="2022-01" db="EMBL/GenBank/DDBJ databases">
        <title>A high-quality chromosome-level genome assembly of rohu carp, Labeo rohita.</title>
        <authorList>
            <person name="Arick M.A. II"/>
            <person name="Hsu C.-Y."/>
            <person name="Magbanua Z."/>
            <person name="Pechanova O."/>
            <person name="Grover C."/>
            <person name="Miller E."/>
            <person name="Thrash A."/>
            <person name="Ezzel L."/>
            <person name="Alam S."/>
            <person name="Benzie J."/>
            <person name="Hamilton M."/>
            <person name="Karsi A."/>
            <person name="Lawrence M.L."/>
            <person name="Peterson D.G."/>
        </authorList>
    </citation>
    <scope>NUCLEOTIDE SEQUENCE [LARGE SCALE GENOMIC DNA]</scope>
    <source>
        <strain evidence="2">BAU-BD-2019</strain>
        <tissue evidence="1">Blood</tissue>
    </source>
</reference>